<evidence type="ECO:0000256" key="1">
    <source>
        <dbReference type="ARBA" id="ARBA00004202"/>
    </source>
</evidence>
<dbReference type="CDD" id="cd03215">
    <property type="entry name" value="ABC_Carb_Monos_II"/>
    <property type="match status" value="1"/>
</dbReference>
<dbReference type="SMART" id="SM00382">
    <property type="entry name" value="AAA"/>
    <property type="match status" value="2"/>
</dbReference>
<organism evidence="10">
    <name type="scientific">freshwater metagenome</name>
    <dbReference type="NCBI Taxonomy" id="449393"/>
    <lineage>
        <taxon>unclassified sequences</taxon>
        <taxon>metagenomes</taxon>
        <taxon>ecological metagenomes</taxon>
    </lineage>
</organism>
<feature type="domain" description="ABC transporter" evidence="9">
    <location>
        <begin position="249"/>
        <end position="499"/>
    </location>
</feature>
<dbReference type="FunFam" id="3.40.50.300:FF:000127">
    <property type="entry name" value="Ribose import ATP-binding protein RbsA"/>
    <property type="match status" value="1"/>
</dbReference>
<dbReference type="SUPFAM" id="SSF52540">
    <property type="entry name" value="P-loop containing nucleoside triphosphate hydrolases"/>
    <property type="match status" value="2"/>
</dbReference>
<dbReference type="Pfam" id="PF00005">
    <property type="entry name" value="ABC_tran"/>
    <property type="match status" value="2"/>
</dbReference>
<dbReference type="PROSITE" id="PS00211">
    <property type="entry name" value="ABC_TRANSPORTER_1"/>
    <property type="match status" value="1"/>
</dbReference>
<proteinExistence type="predicted"/>
<evidence type="ECO:0000256" key="5">
    <source>
        <dbReference type="ARBA" id="ARBA00022741"/>
    </source>
</evidence>
<dbReference type="InterPro" id="IPR017871">
    <property type="entry name" value="ABC_transporter-like_CS"/>
</dbReference>
<dbReference type="AlphaFoldDB" id="A0A6J6CAM2"/>
<evidence type="ECO:0000256" key="2">
    <source>
        <dbReference type="ARBA" id="ARBA00022448"/>
    </source>
</evidence>
<evidence type="ECO:0000259" key="9">
    <source>
        <dbReference type="PROSITE" id="PS50893"/>
    </source>
</evidence>
<sequence length="502" mass="55135">MKSELLIEQVSKAFPGVQALDKANLKLTGGSVHALLGENGAGKSTLIKIITGVYLADSGTLKVGGEAKIFENPLESTNAGIAVVHQERNLIPDFSVEENITFHNPPLKFGLIRRSERTRLAKQALDTLGFEIDLNERIKNLSVAQMQLVEIAKALVTNAKIILLDEPTASITGGETAKLFDVIKRLKENGTAILFVSHKLEEVYEICDTVTVLRDGVSVLESKPLADYKQSEIVDLMVGRHLAERQNVIRKIDRNKTPALELKNLRTSLGHSDISLKLYPGEVLGMYGLVGAGRSELARSVLGLHKILSGSILIDGSEVKIKNFRDALHKYQIGYVTENRKEEGLFLDFPVRKNISVTILSRLLQRFSIIKHAAEDEVATKYVERLGIKVVDNDQLALTLSGGNQQKVSVSKWLAAETKILVIDEPTVGVDVRTKAAFHQLIAELADEGLSIILISSDLAEMIAVADRVLVMRAYELVGDLDNSKDYKTMSRAIMSSIHSNS</sequence>
<keyword evidence="4" id="KW-0677">Repeat</keyword>
<keyword evidence="2" id="KW-0813">Transport</keyword>
<evidence type="ECO:0000256" key="7">
    <source>
        <dbReference type="ARBA" id="ARBA00022967"/>
    </source>
</evidence>
<dbReference type="Gene3D" id="3.40.50.300">
    <property type="entry name" value="P-loop containing nucleotide triphosphate hydrolases"/>
    <property type="match status" value="2"/>
</dbReference>
<dbReference type="GO" id="GO:0016887">
    <property type="term" value="F:ATP hydrolysis activity"/>
    <property type="evidence" value="ECO:0007669"/>
    <property type="project" value="InterPro"/>
</dbReference>
<dbReference type="InterPro" id="IPR027417">
    <property type="entry name" value="P-loop_NTPase"/>
</dbReference>
<reference evidence="10" key="1">
    <citation type="submission" date="2020-05" db="EMBL/GenBank/DDBJ databases">
        <authorList>
            <person name="Chiriac C."/>
            <person name="Salcher M."/>
            <person name="Ghai R."/>
            <person name="Kavagutti S V."/>
        </authorList>
    </citation>
    <scope>NUCLEOTIDE SEQUENCE</scope>
</reference>
<evidence type="ECO:0000256" key="3">
    <source>
        <dbReference type="ARBA" id="ARBA00022475"/>
    </source>
</evidence>
<name>A0A6J6CAM2_9ZZZZ</name>
<evidence type="ECO:0000313" key="10">
    <source>
        <dbReference type="EMBL" id="CAB4548194.1"/>
    </source>
</evidence>
<comment type="subcellular location">
    <subcellularLocation>
        <location evidence="1">Cell membrane</location>
        <topology evidence="1">Peripheral membrane protein</topology>
    </subcellularLocation>
</comment>
<dbReference type="EMBL" id="CAEZSY010000007">
    <property type="protein sequence ID" value="CAB4548194.1"/>
    <property type="molecule type" value="Genomic_DNA"/>
</dbReference>
<dbReference type="GO" id="GO:0005886">
    <property type="term" value="C:plasma membrane"/>
    <property type="evidence" value="ECO:0007669"/>
    <property type="project" value="UniProtKB-SubCell"/>
</dbReference>
<dbReference type="PROSITE" id="PS50893">
    <property type="entry name" value="ABC_TRANSPORTER_2"/>
    <property type="match status" value="2"/>
</dbReference>
<dbReference type="InterPro" id="IPR003593">
    <property type="entry name" value="AAA+_ATPase"/>
</dbReference>
<evidence type="ECO:0000256" key="6">
    <source>
        <dbReference type="ARBA" id="ARBA00022840"/>
    </source>
</evidence>
<protein>
    <submittedName>
        <fullName evidence="10">Unannotated protein</fullName>
    </submittedName>
</protein>
<dbReference type="PANTHER" id="PTHR43790:SF9">
    <property type="entry name" value="GALACTOFURANOSE TRANSPORTER ATP-BINDING PROTEIN YTFR"/>
    <property type="match status" value="1"/>
</dbReference>
<evidence type="ECO:0000256" key="4">
    <source>
        <dbReference type="ARBA" id="ARBA00022737"/>
    </source>
</evidence>
<dbReference type="InterPro" id="IPR003439">
    <property type="entry name" value="ABC_transporter-like_ATP-bd"/>
</dbReference>
<keyword evidence="7" id="KW-1278">Translocase</keyword>
<dbReference type="GO" id="GO:0005524">
    <property type="term" value="F:ATP binding"/>
    <property type="evidence" value="ECO:0007669"/>
    <property type="project" value="UniProtKB-KW"/>
</dbReference>
<keyword evidence="8" id="KW-0472">Membrane</keyword>
<keyword evidence="5" id="KW-0547">Nucleotide-binding</keyword>
<dbReference type="CDD" id="cd03216">
    <property type="entry name" value="ABC_Carb_Monos_I"/>
    <property type="match status" value="1"/>
</dbReference>
<keyword evidence="3" id="KW-1003">Cell membrane</keyword>
<dbReference type="InterPro" id="IPR050107">
    <property type="entry name" value="ABC_carbohydrate_import_ATPase"/>
</dbReference>
<gene>
    <name evidence="10" type="ORF">UFOPK1509_00127</name>
</gene>
<accession>A0A6J6CAM2</accession>
<evidence type="ECO:0000256" key="8">
    <source>
        <dbReference type="ARBA" id="ARBA00023136"/>
    </source>
</evidence>
<keyword evidence="6" id="KW-0067">ATP-binding</keyword>
<dbReference type="PANTHER" id="PTHR43790">
    <property type="entry name" value="CARBOHYDRATE TRANSPORT ATP-BINDING PROTEIN MG119-RELATED"/>
    <property type="match status" value="1"/>
</dbReference>
<feature type="domain" description="ABC transporter" evidence="9">
    <location>
        <begin position="5"/>
        <end position="240"/>
    </location>
</feature>